<gene>
    <name evidence="2" type="ordered locus">MSWAN_0176</name>
</gene>
<dbReference type="OrthoDB" id="82376at2157"/>
<dbReference type="GeneID" id="10667654"/>
<dbReference type="eggNOG" id="arCOG03400">
    <property type="taxonomic scope" value="Archaea"/>
</dbReference>
<proteinExistence type="predicted"/>
<dbReference type="Proteomes" id="UP000009231">
    <property type="component" value="Chromosome"/>
</dbReference>
<accession>F6D1J4</accession>
<keyword evidence="1" id="KW-1133">Transmembrane helix</keyword>
<evidence type="ECO:0000256" key="1">
    <source>
        <dbReference type="SAM" id="Phobius"/>
    </source>
</evidence>
<dbReference type="RefSeq" id="WP_013824724.1">
    <property type="nucleotide sequence ID" value="NC_015574.1"/>
</dbReference>
<dbReference type="KEGG" id="mew:MSWAN_0176"/>
<name>F6D1J4_METPW</name>
<sequence length="131" mass="14437">MEDHYIFRIALITSIIGLVGMIFFAGQIMPREVKISDISRGMLDEDVAVEGVVENIGKAKGSNTYFLDLMEGTGKTTLVIFDSTATDLQKEQNLTVQSMDKQRINVVGTVSEYKGSTELILKDSKSLKVIS</sequence>
<evidence type="ECO:0000313" key="3">
    <source>
        <dbReference type="Proteomes" id="UP000009231"/>
    </source>
</evidence>
<keyword evidence="3" id="KW-1185">Reference proteome</keyword>
<dbReference type="HOGENOM" id="CLU_157010_0_0_2"/>
<dbReference type="EMBL" id="CP002772">
    <property type="protein sequence ID" value="AEG17222.1"/>
    <property type="molecule type" value="Genomic_DNA"/>
</dbReference>
<keyword evidence="1" id="KW-0472">Membrane</keyword>
<dbReference type="GO" id="GO:0004386">
    <property type="term" value="F:helicase activity"/>
    <property type="evidence" value="ECO:0007669"/>
    <property type="project" value="UniProtKB-KW"/>
</dbReference>
<dbReference type="Gene3D" id="2.40.50.140">
    <property type="entry name" value="Nucleic acid-binding proteins"/>
    <property type="match status" value="1"/>
</dbReference>
<protein>
    <submittedName>
        <fullName evidence="2">Nucleic acid binding OB-fold tRNA/helicase-type</fullName>
    </submittedName>
</protein>
<reference evidence="2 3" key="1">
    <citation type="journal article" date="2014" name="Int. J. Syst. Evol. Microbiol.">
        <title>Methanobacterium paludis sp. nov. and a novel strain of Methanobacterium lacus isolated from northern peatlands.</title>
        <authorList>
            <person name="Cadillo-Quiroz H."/>
            <person name="Brauer S.L."/>
            <person name="Goodson N."/>
            <person name="Yavitt J.B."/>
            <person name="Zinder S.H."/>
        </authorList>
    </citation>
    <scope>NUCLEOTIDE SEQUENCE [LARGE SCALE GENOMIC DNA]</scope>
    <source>
        <strain evidence="3">DSM 25820 / JCM 18151 / SWAN1</strain>
    </source>
</reference>
<dbReference type="InterPro" id="IPR012340">
    <property type="entry name" value="NA-bd_OB-fold"/>
</dbReference>
<evidence type="ECO:0000313" key="2">
    <source>
        <dbReference type="EMBL" id="AEG17222.1"/>
    </source>
</evidence>
<feature type="transmembrane region" description="Helical" evidence="1">
    <location>
        <begin position="6"/>
        <end position="26"/>
    </location>
</feature>
<organism evidence="2 3">
    <name type="scientific">Methanobacterium paludis (strain DSM 25820 / JCM 18151 / SWAN1)</name>
    <dbReference type="NCBI Taxonomy" id="868131"/>
    <lineage>
        <taxon>Archaea</taxon>
        <taxon>Methanobacteriati</taxon>
        <taxon>Methanobacteriota</taxon>
        <taxon>Methanomada group</taxon>
        <taxon>Methanobacteria</taxon>
        <taxon>Methanobacteriales</taxon>
        <taxon>Methanobacteriaceae</taxon>
        <taxon>Methanobacterium</taxon>
    </lineage>
</organism>
<keyword evidence="1" id="KW-0812">Transmembrane</keyword>
<dbReference type="AlphaFoldDB" id="F6D1J4"/>